<reference evidence="1" key="1">
    <citation type="submission" date="2021-01" db="EMBL/GenBank/DDBJ databases">
        <authorList>
            <person name="Corre E."/>
            <person name="Pelletier E."/>
            <person name="Niang G."/>
            <person name="Scheremetjew M."/>
            <person name="Finn R."/>
            <person name="Kale V."/>
            <person name="Holt S."/>
            <person name="Cochrane G."/>
            <person name="Meng A."/>
            <person name="Brown T."/>
            <person name="Cohen L."/>
        </authorList>
    </citation>
    <scope>NUCLEOTIDE SEQUENCE</scope>
    <source>
        <strain evidence="1">UTEX LB 985</strain>
    </source>
</reference>
<dbReference type="AlphaFoldDB" id="A0A7S2MF72"/>
<protein>
    <submittedName>
        <fullName evidence="1">Uncharacterized protein</fullName>
    </submittedName>
</protein>
<name>A0A7S2MF72_9EUKA</name>
<sequence>MPHDVNLDDLPDRWISSEVDLATMWRDTVDMEDKLRIASWKKKGEVTPIIAKAVQPPPKPVRREDLLAFTSSQGDWKAALADADAAEAMRRVRTRVASLAAEARAVQTFAPVQPNAGATLLNAKEPAPRHMQFRTSSLNPMNADIIERGWDPRIRRWTGRHMNGAPQEPTSLWCSSWGACAGTKSVDTEFKHVRPQDIEAFHFDRIKEMGHTRSWR</sequence>
<organism evidence="1">
    <name type="scientific">Haptolina brevifila</name>
    <dbReference type="NCBI Taxonomy" id="156173"/>
    <lineage>
        <taxon>Eukaryota</taxon>
        <taxon>Haptista</taxon>
        <taxon>Haptophyta</taxon>
        <taxon>Prymnesiophyceae</taxon>
        <taxon>Prymnesiales</taxon>
        <taxon>Prymnesiaceae</taxon>
        <taxon>Haptolina</taxon>
    </lineage>
</organism>
<gene>
    <name evidence="1" type="ORF">CBRE1094_LOCUS24768</name>
</gene>
<dbReference type="EMBL" id="HBGU01045527">
    <property type="protein sequence ID" value="CAD9479666.1"/>
    <property type="molecule type" value="Transcribed_RNA"/>
</dbReference>
<evidence type="ECO:0000313" key="1">
    <source>
        <dbReference type="EMBL" id="CAD9479666.1"/>
    </source>
</evidence>
<accession>A0A7S2MF72</accession>
<proteinExistence type="predicted"/>